<evidence type="ECO:0000256" key="9">
    <source>
        <dbReference type="ARBA" id="ARBA00023316"/>
    </source>
</evidence>
<organism evidence="13 14">
    <name type="scientific">Phyllosticta citrichinensis</name>
    <dbReference type="NCBI Taxonomy" id="1130410"/>
    <lineage>
        <taxon>Eukaryota</taxon>
        <taxon>Fungi</taxon>
        <taxon>Dikarya</taxon>
        <taxon>Ascomycota</taxon>
        <taxon>Pezizomycotina</taxon>
        <taxon>Dothideomycetes</taxon>
        <taxon>Dothideomycetes incertae sedis</taxon>
        <taxon>Botryosphaeriales</taxon>
        <taxon>Phyllostictaceae</taxon>
        <taxon>Phyllosticta</taxon>
    </lineage>
</organism>
<comment type="similarity">
    <text evidence="2">Belongs to the SUN family.</text>
</comment>
<dbReference type="InterPro" id="IPR005556">
    <property type="entry name" value="SUN"/>
</dbReference>
<feature type="signal peptide" evidence="12">
    <location>
        <begin position="1"/>
        <end position="21"/>
    </location>
</feature>
<keyword evidence="3" id="KW-0134">Cell wall</keyword>
<sequence>MKPILLTSCAVFATASALALGSHHHHHYHRRNTIENEDGLEINVVTVCALGDTILSEKECKEGIAAGRLRYADSPVSTVIPTSTAAAFFKAKAKPTSHITSVGKAEPSSTSSSSSSSTKQETSSTQETSSKQAPSTVEVSSSAPTLSVAQGLDMDFPENIPCHVFPSDYGAVAIDYMGLGGWIGVQSAKVASAAGFDNIETMVSSLCDGPSCCSEGAMCSYACPAGYQKSQWPAMQGATGQSVGGIQCKNGKLKLTNSAYSTLCIPGTNKVNVTVKNNLSGSSAVCRTDYPGTEAMTIPIDTQPGHEYPLACPDEADYYQHQGSSTSAQYYVNSMDVAVENACVWSNGDQPVGNWAPLNLGVGYKDGLAWLAIFQNKPTTYARLNFTVELVGDNISGRCKYSNGQYCSGENYDNCNANDGCTVSVSGGDVAFVFSDE</sequence>
<keyword evidence="6" id="KW-0378">Hydrolase</keyword>
<evidence type="ECO:0000256" key="1">
    <source>
        <dbReference type="ARBA" id="ARBA00004191"/>
    </source>
</evidence>
<dbReference type="PANTHER" id="PTHR31316:SF0">
    <property type="entry name" value="SECRETED BETA-GLUCOSIDASE SIM1-RELATED"/>
    <property type="match status" value="1"/>
</dbReference>
<evidence type="ECO:0000313" key="13">
    <source>
        <dbReference type="EMBL" id="KAK8154569.1"/>
    </source>
</evidence>
<keyword evidence="14" id="KW-1185">Reference proteome</keyword>
<accession>A0ABR1XGW3</accession>
<reference evidence="13 14" key="1">
    <citation type="journal article" date="2022" name="G3 (Bethesda)">
        <title>Enemy or ally: a genomic approach to elucidate the lifestyle of Phyllosticta citrichinaensis.</title>
        <authorList>
            <person name="Buijs V.A."/>
            <person name="Groenewald J.Z."/>
            <person name="Haridas S."/>
            <person name="LaButti K.M."/>
            <person name="Lipzen A."/>
            <person name="Martin F.M."/>
            <person name="Barry K."/>
            <person name="Grigoriev I.V."/>
            <person name="Crous P.W."/>
            <person name="Seidl M.F."/>
        </authorList>
    </citation>
    <scope>NUCLEOTIDE SEQUENCE [LARGE SCALE GENOMIC DNA]</scope>
    <source>
        <strain evidence="13 14">CBS 129764</strain>
    </source>
</reference>
<keyword evidence="5 12" id="KW-0732">Signal</keyword>
<evidence type="ECO:0000256" key="6">
    <source>
        <dbReference type="ARBA" id="ARBA00022801"/>
    </source>
</evidence>
<dbReference type="PANTHER" id="PTHR31316">
    <property type="entry name" value="BETA-GLUCOSIDASE-LIKE PROTEIN NCA3, MITOCHONDRIAL-RELATED"/>
    <property type="match status" value="1"/>
</dbReference>
<feature type="region of interest" description="Disordered" evidence="11">
    <location>
        <begin position="99"/>
        <end position="144"/>
    </location>
</feature>
<feature type="compositionally biased region" description="Low complexity" evidence="11">
    <location>
        <begin position="108"/>
        <end position="131"/>
    </location>
</feature>
<comment type="subcellular location">
    <subcellularLocation>
        <location evidence="1">Secreted</location>
        <location evidence="1">Cell wall</location>
    </subcellularLocation>
</comment>
<evidence type="ECO:0000256" key="4">
    <source>
        <dbReference type="ARBA" id="ARBA00022525"/>
    </source>
</evidence>
<proteinExistence type="inferred from homology"/>
<feature type="chain" id="PRO_5045398048" evidence="12">
    <location>
        <begin position="22"/>
        <end position="437"/>
    </location>
</feature>
<keyword evidence="8" id="KW-0326">Glycosidase</keyword>
<keyword evidence="7" id="KW-0119">Carbohydrate metabolism</keyword>
<evidence type="ECO:0000256" key="12">
    <source>
        <dbReference type="SAM" id="SignalP"/>
    </source>
</evidence>
<comment type="caution">
    <text evidence="13">The sequence shown here is derived from an EMBL/GenBank/DDBJ whole genome shotgun (WGS) entry which is preliminary data.</text>
</comment>
<gene>
    <name evidence="13" type="ORF">IWX90DRAFT_58096</name>
</gene>
<dbReference type="EMBL" id="JBBWUH010000011">
    <property type="protein sequence ID" value="KAK8154569.1"/>
    <property type="molecule type" value="Genomic_DNA"/>
</dbReference>
<evidence type="ECO:0000256" key="5">
    <source>
        <dbReference type="ARBA" id="ARBA00022729"/>
    </source>
</evidence>
<evidence type="ECO:0000256" key="2">
    <source>
        <dbReference type="ARBA" id="ARBA00010579"/>
    </source>
</evidence>
<evidence type="ECO:0000256" key="7">
    <source>
        <dbReference type="ARBA" id="ARBA00023277"/>
    </source>
</evidence>
<keyword evidence="10" id="KW-0624">Polysaccharide degradation</keyword>
<evidence type="ECO:0000256" key="11">
    <source>
        <dbReference type="SAM" id="MobiDB-lite"/>
    </source>
</evidence>
<evidence type="ECO:0000313" key="14">
    <source>
        <dbReference type="Proteomes" id="UP001456524"/>
    </source>
</evidence>
<dbReference type="Pfam" id="PF03856">
    <property type="entry name" value="SUN"/>
    <property type="match status" value="1"/>
</dbReference>
<evidence type="ECO:0000256" key="8">
    <source>
        <dbReference type="ARBA" id="ARBA00023295"/>
    </source>
</evidence>
<evidence type="ECO:0000256" key="10">
    <source>
        <dbReference type="ARBA" id="ARBA00023326"/>
    </source>
</evidence>
<dbReference type="Proteomes" id="UP001456524">
    <property type="component" value="Unassembled WGS sequence"/>
</dbReference>
<dbReference type="InterPro" id="IPR051526">
    <property type="entry name" value="Beta-Glucosidase_SUN"/>
</dbReference>
<feature type="compositionally biased region" description="Polar residues" evidence="11">
    <location>
        <begin position="132"/>
        <end position="144"/>
    </location>
</feature>
<name>A0ABR1XGW3_9PEZI</name>
<keyword evidence="4" id="KW-0964">Secreted</keyword>
<evidence type="ECO:0000256" key="3">
    <source>
        <dbReference type="ARBA" id="ARBA00022512"/>
    </source>
</evidence>
<protein>
    <submittedName>
        <fullName evidence="13">Cell wall synthesis protein</fullName>
    </submittedName>
</protein>
<keyword evidence="9" id="KW-0961">Cell wall biogenesis/degradation</keyword>